<evidence type="ECO:0000313" key="2">
    <source>
        <dbReference type="Proteomes" id="UP000240212"/>
    </source>
</evidence>
<dbReference type="Proteomes" id="UP000240212">
    <property type="component" value="Unassembled WGS sequence"/>
</dbReference>
<proteinExistence type="predicted"/>
<evidence type="ECO:0000313" key="1">
    <source>
        <dbReference type="EMBL" id="PSN07717.1"/>
    </source>
</evidence>
<accession>A0A2P8VJJ4</accession>
<gene>
    <name evidence="1" type="ORF">C7G83_11365</name>
</gene>
<reference evidence="1 2" key="1">
    <citation type="submission" date="2018-03" db="EMBL/GenBank/DDBJ databases">
        <title>Draft genome sequence of the first documented clinical Siccibacter turicensis isolate in Austria.</title>
        <authorList>
            <person name="Lepuschitz S."/>
            <person name="Pekard-Amenitsch S."/>
            <person name="Haunold R."/>
            <person name="Schill S."/>
            <person name="Mach R."/>
            <person name="Allerberger F."/>
            <person name="Ruppitsch W."/>
            <person name="Forsythe S.J."/>
        </authorList>
    </citation>
    <scope>NUCLEOTIDE SEQUENCE [LARGE SCALE GENOMIC DNA]</scope>
    <source>
        <strain evidence="1 2">6100069499-17</strain>
    </source>
</reference>
<protein>
    <submittedName>
        <fullName evidence="1">Uncharacterized protein</fullName>
    </submittedName>
</protein>
<name>A0A2P8VJJ4_9ENTR</name>
<dbReference type="STRING" id="1388748.GCA_000463155_02056"/>
<dbReference type="RefSeq" id="WP_024550927.1">
    <property type="nucleotide sequence ID" value="NZ_CP188034.1"/>
</dbReference>
<dbReference type="OrthoDB" id="6540387at2"/>
<dbReference type="AlphaFoldDB" id="A0A2P8VJJ4"/>
<dbReference type="EMBL" id="PYEP01000004">
    <property type="protein sequence ID" value="PSN07717.1"/>
    <property type="molecule type" value="Genomic_DNA"/>
</dbReference>
<keyword evidence="2" id="KW-1185">Reference proteome</keyword>
<comment type="caution">
    <text evidence="1">The sequence shown here is derived from an EMBL/GenBank/DDBJ whole genome shotgun (WGS) entry which is preliminary data.</text>
</comment>
<sequence length="64" mass="7407">MKFFWSLFTSPEKLVQVMSREDVQDDIDDGARIVIDEDGNARVNIHCKAVKEDFARHVESLKRA</sequence>
<organism evidence="1 2">
    <name type="scientific">Siccibacter turicensis</name>
    <dbReference type="NCBI Taxonomy" id="357233"/>
    <lineage>
        <taxon>Bacteria</taxon>
        <taxon>Pseudomonadati</taxon>
        <taxon>Pseudomonadota</taxon>
        <taxon>Gammaproteobacteria</taxon>
        <taxon>Enterobacterales</taxon>
        <taxon>Enterobacteriaceae</taxon>
        <taxon>Siccibacter</taxon>
    </lineage>
</organism>